<organism evidence="4 5">
    <name type="scientific">Porites lobata</name>
    <dbReference type="NCBI Taxonomy" id="104759"/>
    <lineage>
        <taxon>Eukaryota</taxon>
        <taxon>Metazoa</taxon>
        <taxon>Cnidaria</taxon>
        <taxon>Anthozoa</taxon>
        <taxon>Hexacorallia</taxon>
        <taxon>Scleractinia</taxon>
        <taxon>Fungiina</taxon>
        <taxon>Poritidae</taxon>
        <taxon>Porites</taxon>
    </lineage>
</organism>
<accession>A0ABN8NJD0</accession>
<name>A0ABN8NJD0_9CNID</name>
<evidence type="ECO:0000313" key="4">
    <source>
        <dbReference type="EMBL" id="CAH3107853.1"/>
    </source>
</evidence>
<evidence type="ECO:0000256" key="1">
    <source>
        <dbReference type="ARBA" id="ARBA00001968"/>
    </source>
</evidence>
<evidence type="ECO:0000313" key="5">
    <source>
        <dbReference type="Proteomes" id="UP001159405"/>
    </source>
</evidence>
<proteinExistence type="predicted"/>
<keyword evidence="2" id="KW-0479">Metal-binding</keyword>
<dbReference type="EMBL" id="CALNXK010000020">
    <property type="protein sequence ID" value="CAH3107853.1"/>
    <property type="molecule type" value="Genomic_DNA"/>
</dbReference>
<dbReference type="PANTHER" id="PTHR34615:SF1">
    <property type="entry name" value="PX DOMAIN-CONTAINING PROTEIN"/>
    <property type="match status" value="1"/>
</dbReference>
<feature type="domain" description="DDE Tnp4" evidence="3">
    <location>
        <begin position="177"/>
        <end position="334"/>
    </location>
</feature>
<keyword evidence="5" id="KW-1185">Reference proteome</keyword>
<dbReference type="PANTHER" id="PTHR34615">
    <property type="entry name" value="PX DOMAIN-CONTAINING PROTEIN"/>
    <property type="match status" value="1"/>
</dbReference>
<dbReference type="Proteomes" id="UP001159405">
    <property type="component" value="Unassembled WGS sequence"/>
</dbReference>
<sequence>MAAACGLQSVRDVLLVSYFEDAIDDVEFTVLYEENYSREIFPYWKYDKFDLDGWDDAECKVELRFDKSDLPVLLRTLRFPDRFVCSQRTVCSGMEGLCILLKRLSFPCRYSDMALRFGRNPTELCLIFNHVLDFVYRTHQHRLNSWNQPFLNPRALEHYAQSIHSRGAPLENCFGFVDGSLCKIARPKNNQREVYNGHKRVHALKFQSVVLPNGLIANLNGPYEGRRHDATMLNESGLLRDLQAVAWANDGTPLCLYGDPAYPLGIHLQAPFRNVHITPQMARFNERMSEVRVAVEWMFGCVSNYYKFIEFQKQLQIGLSPVGKLYLVCGILQNAHTCLYGNIVSDYFGVDPPNLVTYFW</sequence>
<evidence type="ECO:0000256" key="2">
    <source>
        <dbReference type="ARBA" id="ARBA00022723"/>
    </source>
</evidence>
<comment type="caution">
    <text evidence="4">The sequence shown here is derived from an EMBL/GenBank/DDBJ whole genome shotgun (WGS) entry which is preliminary data.</text>
</comment>
<dbReference type="Pfam" id="PF13359">
    <property type="entry name" value="DDE_Tnp_4"/>
    <property type="match status" value="1"/>
</dbReference>
<protein>
    <recommendedName>
        <fullName evidence="3">DDE Tnp4 domain-containing protein</fullName>
    </recommendedName>
</protein>
<reference evidence="4 5" key="1">
    <citation type="submission" date="2022-05" db="EMBL/GenBank/DDBJ databases">
        <authorList>
            <consortium name="Genoscope - CEA"/>
            <person name="William W."/>
        </authorList>
    </citation>
    <scope>NUCLEOTIDE SEQUENCE [LARGE SCALE GENOMIC DNA]</scope>
</reference>
<dbReference type="InterPro" id="IPR027806">
    <property type="entry name" value="HARBI1_dom"/>
</dbReference>
<gene>
    <name evidence="4" type="ORF">PLOB_00016898</name>
</gene>
<comment type="cofactor">
    <cofactor evidence="1">
        <name>a divalent metal cation</name>
        <dbReference type="ChEBI" id="CHEBI:60240"/>
    </cofactor>
</comment>
<evidence type="ECO:0000259" key="3">
    <source>
        <dbReference type="Pfam" id="PF13359"/>
    </source>
</evidence>